<keyword evidence="2" id="KW-0732">Signal</keyword>
<sequence length="111" mass="12866">MLSGLLLLLAILLFHIEQFEDKWYKSDRIKYGFNHWNENQRTTTDVSFGSSYVLIWVTAVLFFVCSWMLLGTFCCWTRDVVDVESSEVSLRLPRLRPVSTGSSNPMLTAEH</sequence>
<dbReference type="EMBL" id="JTDE01006527">
    <property type="protein sequence ID" value="KAF7243346.1"/>
    <property type="molecule type" value="Genomic_DNA"/>
</dbReference>
<feature type="transmembrane region" description="Helical" evidence="1">
    <location>
        <begin position="53"/>
        <end position="76"/>
    </location>
</feature>
<comment type="caution">
    <text evidence="3">The sequence shown here is derived from an EMBL/GenBank/DDBJ whole genome shotgun (WGS) entry which is preliminary data.</text>
</comment>
<dbReference type="OrthoDB" id="6255693at2759"/>
<feature type="signal peptide" evidence="2">
    <location>
        <begin position="1"/>
        <end position="18"/>
    </location>
</feature>
<proteinExistence type="predicted"/>
<keyword evidence="1" id="KW-0812">Transmembrane</keyword>
<feature type="chain" id="PRO_5035920753" evidence="2">
    <location>
        <begin position="19"/>
        <end position="111"/>
    </location>
</feature>
<dbReference type="AlphaFoldDB" id="A0A8S9YFW5"/>
<dbReference type="Gene3D" id="1.20.140.150">
    <property type="match status" value="1"/>
</dbReference>
<keyword evidence="1" id="KW-0472">Membrane</keyword>
<evidence type="ECO:0000313" key="3">
    <source>
        <dbReference type="EMBL" id="KAF7243346.1"/>
    </source>
</evidence>
<protein>
    <submittedName>
        <fullName evidence="3">Uncharacterized protein</fullName>
    </submittedName>
</protein>
<keyword evidence="4" id="KW-1185">Reference proteome</keyword>
<evidence type="ECO:0000256" key="1">
    <source>
        <dbReference type="SAM" id="Phobius"/>
    </source>
</evidence>
<organism evidence="3 4">
    <name type="scientific">Paragonimus skrjabini miyazakii</name>
    <dbReference type="NCBI Taxonomy" id="59628"/>
    <lineage>
        <taxon>Eukaryota</taxon>
        <taxon>Metazoa</taxon>
        <taxon>Spiralia</taxon>
        <taxon>Lophotrochozoa</taxon>
        <taxon>Platyhelminthes</taxon>
        <taxon>Trematoda</taxon>
        <taxon>Digenea</taxon>
        <taxon>Plagiorchiida</taxon>
        <taxon>Troglotremata</taxon>
        <taxon>Troglotrematidae</taxon>
        <taxon>Paragonimus</taxon>
    </lineage>
</organism>
<gene>
    <name evidence="3" type="ORF">EG68_10668</name>
</gene>
<dbReference type="Proteomes" id="UP000822476">
    <property type="component" value="Unassembled WGS sequence"/>
</dbReference>
<keyword evidence="1" id="KW-1133">Transmembrane helix</keyword>
<evidence type="ECO:0000256" key="2">
    <source>
        <dbReference type="SAM" id="SignalP"/>
    </source>
</evidence>
<evidence type="ECO:0000313" key="4">
    <source>
        <dbReference type="Proteomes" id="UP000822476"/>
    </source>
</evidence>
<name>A0A8S9YFW5_9TREM</name>
<accession>A0A8S9YFW5</accession>
<reference evidence="3" key="1">
    <citation type="submission" date="2019-07" db="EMBL/GenBank/DDBJ databases">
        <title>Annotation for the trematode Paragonimus miyazaki's.</title>
        <authorList>
            <person name="Choi Y.-J."/>
        </authorList>
    </citation>
    <scope>NUCLEOTIDE SEQUENCE</scope>
    <source>
        <strain evidence="3">Japan</strain>
    </source>
</reference>